<name>A0A228IJ49_9BURK</name>
<dbReference type="RefSeq" id="WP_089452393.1">
    <property type="nucleotide sequence ID" value="NZ_NKFA01000008.1"/>
</dbReference>
<dbReference type="EMBL" id="NKFA01000008">
    <property type="protein sequence ID" value="OXI42450.1"/>
    <property type="molecule type" value="Genomic_DNA"/>
</dbReference>
<protein>
    <submittedName>
        <fullName evidence="1">Uncharacterized protein</fullName>
    </submittedName>
</protein>
<evidence type="ECO:0000313" key="2">
    <source>
        <dbReference type="Proteomes" id="UP000214600"/>
    </source>
</evidence>
<dbReference type="AlphaFoldDB" id="A0A228IJ49"/>
<comment type="caution">
    <text evidence="1">The sequence shown here is derived from an EMBL/GenBank/DDBJ whole genome shotgun (WGS) entry which is preliminary data.</text>
</comment>
<proteinExistence type="predicted"/>
<accession>A0A228IJ49</accession>
<reference evidence="2" key="1">
    <citation type="submission" date="2017-06" db="EMBL/GenBank/DDBJ databases">
        <authorList>
            <person name="LiPuma J."/>
            <person name="Spilker T."/>
        </authorList>
    </citation>
    <scope>NUCLEOTIDE SEQUENCE [LARGE SCALE GENOMIC DNA]</scope>
    <source>
        <strain evidence="2">AU17325</strain>
    </source>
</reference>
<dbReference type="OrthoDB" id="9010258at2"/>
<organism evidence="1 2">
    <name type="scientific">Burkholderia aenigmatica</name>
    <dbReference type="NCBI Taxonomy" id="2015348"/>
    <lineage>
        <taxon>Bacteria</taxon>
        <taxon>Pseudomonadati</taxon>
        <taxon>Pseudomonadota</taxon>
        <taxon>Betaproteobacteria</taxon>
        <taxon>Burkholderiales</taxon>
        <taxon>Burkholderiaceae</taxon>
        <taxon>Burkholderia</taxon>
        <taxon>Burkholderia cepacia complex</taxon>
    </lineage>
</organism>
<evidence type="ECO:0000313" key="1">
    <source>
        <dbReference type="EMBL" id="OXI42450.1"/>
    </source>
</evidence>
<gene>
    <name evidence="1" type="ORF">CFB84_24895</name>
</gene>
<sequence length="72" mass="8366">MIYVHLGSPYHVRETGAWARQKEGETRDDWEARDYFAGYCLDALLLIPAGSMERLEPQDREPFAVPRFALRP</sequence>
<reference evidence="1 2" key="2">
    <citation type="submission" date="2017-08" db="EMBL/GenBank/DDBJ databases">
        <title>WGS of novel Burkholderia cepaca complex species.</title>
        <authorList>
            <person name="Lipuma J."/>
            <person name="Spilker T."/>
        </authorList>
    </citation>
    <scope>NUCLEOTIDE SEQUENCE [LARGE SCALE GENOMIC DNA]</scope>
    <source>
        <strain evidence="1 2">AU17325</strain>
    </source>
</reference>
<dbReference type="Proteomes" id="UP000214600">
    <property type="component" value="Unassembled WGS sequence"/>
</dbReference>